<proteinExistence type="predicted"/>
<gene>
    <name evidence="1" type="ORF">KUTeg_006539</name>
</gene>
<sequence>MSFLERHNGFDEELLRPRCSTKNTDCVFEGVTALIKNIKQWLKAVLMNGLRIYRKLRINNSCRKEDKKELSFIDRCPTKDLVNQTMSSSFKKYKNIRDILDFNNSCRKEDKKDYNQLHQWLQNVLKLCVD</sequence>
<dbReference type="Proteomes" id="UP001217089">
    <property type="component" value="Unassembled WGS sequence"/>
</dbReference>
<keyword evidence="2" id="KW-1185">Reference proteome</keyword>
<evidence type="ECO:0000313" key="2">
    <source>
        <dbReference type="Proteomes" id="UP001217089"/>
    </source>
</evidence>
<organism evidence="1 2">
    <name type="scientific">Tegillarca granosa</name>
    <name type="common">Malaysian cockle</name>
    <name type="synonym">Anadara granosa</name>
    <dbReference type="NCBI Taxonomy" id="220873"/>
    <lineage>
        <taxon>Eukaryota</taxon>
        <taxon>Metazoa</taxon>
        <taxon>Spiralia</taxon>
        <taxon>Lophotrochozoa</taxon>
        <taxon>Mollusca</taxon>
        <taxon>Bivalvia</taxon>
        <taxon>Autobranchia</taxon>
        <taxon>Pteriomorphia</taxon>
        <taxon>Arcoida</taxon>
        <taxon>Arcoidea</taxon>
        <taxon>Arcidae</taxon>
        <taxon>Tegillarca</taxon>
    </lineage>
</organism>
<evidence type="ECO:0000313" key="1">
    <source>
        <dbReference type="EMBL" id="KAJ8315905.1"/>
    </source>
</evidence>
<accession>A0ABQ9FF29</accession>
<dbReference type="EMBL" id="JARBDR010000332">
    <property type="protein sequence ID" value="KAJ8315905.1"/>
    <property type="molecule type" value="Genomic_DNA"/>
</dbReference>
<reference evidence="1 2" key="1">
    <citation type="submission" date="2022-12" db="EMBL/GenBank/DDBJ databases">
        <title>Chromosome-level genome of Tegillarca granosa.</title>
        <authorList>
            <person name="Kim J."/>
        </authorList>
    </citation>
    <scope>NUCLEOTIDE SEQUENCE [LARGE SCALE GENOMIC DNA]</scope>
    <source>
        <strain evidence="1">Teg-2019</strain>
        <tissue evidence="1">Adductor muscle</tissue>
    </source>
</reference>
<protein>
    <submittedName>
        <fullName evidence="1">Uncharacterized protein</fullName>
    </submittedName>
</protein>
<comment type="caution">
    <text evidence="1">The sequence shown here is derived from an EMBL/GenBank/DDBJ whole genome shotgun (WGS) entry which is preliminary data.</text>
</comment>
<name>A0ABQ9FF29_TEGGR</name>